<dbReference type="PANTHER" id="PTHR32303:SF10">
    <property type="entry name" value="OUTER MEMBRANE PROTEIN ASSEMBLY FACTOR BAMB"/>
    <property type="match status" value="1"/>
</dbReference>
<evidence type="ECO:0000256" key="3">
    <source>
        <dbReference type="ARBA" id="ARBA00023002"/>
    </source>
</evidence>
<protein>
    <recommendedName>
        <fullName evidence="4">Pyrrolo-quinoline quinone repeat domain-containing protein</fullName>
    </recommendedName>
</protein>
<dbReference type="Proteomes" id="UP000650467">
    <property type="component" value="Unassembled WGS sequence"/>
</dbReference>
<gene>
    <name evidence="5" type="ORF">HXX76_011090</name>
</gene>
<evidence type="ECO:0000256" key="2">
    <source>
        <dbReference type="ARBA" id="ARBA00008156"/>
    </source>
</evidence>
<dbReference type="EMBL" id="JAEHOC010000031">
    <property type="protein sequence ID" value="KAG2429323.1"/>
    <property type="molecule type" value="Genomic_DNA"/>
</dbReference>
<evidence type="ECO:0000313" key="5">
    <source>
        <dbReference type="EMBL" id="KAG2429323.1"/>
    </source>
</evidence>
<sequence>MPCAARFIVAAFKVDTGAQDVSCTPTVIDGYVYFGDWAGKLYKVDAVTGKVAWALNVTELVWPKGAGATNVLQTRTSPTDDGAGNIIIGTQTYVLPGNPKGVQGYLVSVKTSDGSVNWRAVPDSHPFAVITTSPTVYKGSVYTGVSSLEELVDGIGLECCSFRGSVVKLDLKTGAKQWQFFTAPQNGGKTGGWSGNAVWGSSPTIVEKHGLVVVGTGNTYTVPTDVEQCLTNAKTPEDKGKCVQVPGNWFNAVLGIHMSNGSLAWGSRVSYYDVWTATCIPLNPAVTDCPVKESPDYDFGQAPLYFPGIKCGSATKDILVAAQKSGWAYGFDALSGKMLWSKSAGPGSASGGSQWGSATDGKHTVFLQNSNFGFSNVTLVNPAPGSAPVAGGGFGTAIDVCTGAIKWQSAMPISPASASSTMGPPTYILAKGGEYVVYPTLSPEGKLVVLRADSGAVWTTLVAGPGSIVSGPSVANGYLYVGVGYRRFGFGAGTSKYGLAAFKLN</sequence>
<name>A0A835SLL2_CHLIN</name>
<comment type="cofactor">
    <cofactor evidence="1">
        <name>pyrroloquinoline quinone</name>
        <dbReference type="ChEBI" id="CHEBI:58442"/>
    </cofactor>
</comment>
<dbReference type="Gene3D" id="2.140.10.10">
    <property type="entry name" value="Quinoprotein alcohol dehydrogenase-like superfamily"/>
    <property type="match status" value="1"/>
</dbReference>
<dbReference type="PANTHER" id="PTHR32303">
    <property type="entry name" value="QUINOPROTEIN ALCOHOL DEHYDROGENASE (CYTOCHROME C)"/>
    <property type="match status" value="1"/>
</dbReference>
<comment type="similarity">
    <text evidence="2">Belongs to the bacterial PQQ dehydrogenase family.</text>
</comment>
<evidence type="ECO:0000259" key="4">
    <source>
        <dbReference type="Pfam" id="PF01011"/>
    </source>
</evidence>
<dbReference type="OrthoDB" id="416253at2759"/>
<dbReference type="InterPro" id="IPR018391">
    <property type="entry name" value="PQQ_b-propeller_rpt"/>
</dbReference>
<keyword evidence="3" id="KW-0560">Oxidoreductase</keyword>
<reference evidence="5" key="1">
    <citation type="journal article" date="2020" name="bioRxiv">
        <title>Comparative genomics of Chlamydomonas.</title>
        <authorList>
            <person name="Craig R.J."/>
            <person name="Hasan A.R."/>
            <person name="Ness R.W."/>
            <person name="Keightley P.D."/>
        </authorList>
    </citation>
    <scope>NUCLEOTIDE SEQUENCE</scope>
    <source>
        <strain evidence="5">SAG 7.73</strain>
    </source>
</reference>
<dbReference type="SMART" id="SM00564">
    <property type="entry name" value="PQQ"/>
    <property type="match status" value="4"/>
</dbReference>
<feature type="domain" description="Pyrrolo-quinoline quinone repeat" evidence="4">
    <location>
        <begin position="15"/>
        <end position="219"/>
    </location>
</feature>
<dbReference type="Pfam" id="PF01011">
    <property type="entry name" value="PQQ"/>
    <property type="match status" value="1"/>
</dbReference>
<dbReference type="SUPFAM" id="SSF50998">
    <property type="entry name" value="Quinoprotein alcohol dehydrogenase-like"/>
    <property type="match status" value="1"/>
</dbReference>
<keyword evidence="6" id="KW-1185">Reference proteome</keyword>
<dbReference type="InterPro" id="IPR011047">
    <property type="entry name" value="Quinoprotein_ADH-like_sf"/>
</dbReference>
<evidence type="ECO:0000313" key="6">
    <source>
        <dbReference type="Proteomes" id="UP000650467"/>
    </source>
</evidence>
<dbReference type="InterPro" id="IPR002372">
    <property type="entry name" value="PQQ_rpt_dom"/>
</dbReference>
<organism evidence="5 6">
    <name type="scientific">Chlamydomonas incerta</name>
    <dbReference type="NCBI Taxonomy" id="51695"/>
    <lineage>
        <taxon>Eukaryota</taxon>
        <taxon>Viridiplantae</taxon>
        <taxon>Chlorophyta</taxon>
        <taxon>core chlorophytes</taxon>
        <taxon>Chlorophyceae</taxon>
        <taxon>CS clade</taxon>
        <taxon>Chlamydomonadales</taxon>
        <taxon>Chlamydomonadaceae</taxon>
        <taxon>Chlamydomonas</taxon>
    </lineage>
</organism>
<accession>A0A835SLL2</accession>
<evidence type="ECO:0000256" key="1">
    <source>
        <dbReference type="ARBA" id="ARBA00001931"/>
    </source>
</evidence>
<dbReference type="GO" id="GO:0016491">
    <property type="term" value="F:oxidoreductase activity"/>
    <property type="evidence" value="ECO:0007669"/>
    <property type="project" value="UniProtKB-KW"/>
</dbReference>
<proteinExistence type="inferred from homology"/>
<dbReference type="AlphaFoldDB" id="A0A835SLL2"/>
<comment type="caution">
    <text evidence="5">The sequence shown here is derived from an EMBL/GenBank/DDBJ whole genome shotgun (WGS) entry which is preliminary data.</text>
</comment>